<dbReference type="Pfam" id="PF07714">
    <property type="entry name" value="PK_Tyr_Ser-Thr"/>
    <property type="match status" value="1"/>
</dbReference>
<dbReference type="Gramene" id="LPERR07G24050.1">
    <property type="protein sequence ID" value="LPERR07G24050.1"/>
    <property type="gene ID" value="LPERR07G24050"/>
</dbReference>
<feature type="compositionally biased region" description="Pro residues" evidence="6">
    <location>
        <begin position="98"/>
        <end position="108"/>
    </location>
</feature>
<dbReference type="PROSITE" id="PS50011">
    <property type="entry name" value="PROTEIN_KINASE_DOM"/>
    <property type="match status" value="1"/>
</dbReference>
<dbReference type="eggNOG" id="ENOG502QQVC">
    <property type="taxonomic scope" value="Eukaryota"/>
</dbReference>
<keyword evidence="1" id="KW-0812">Transmembrane</keyword>
<protein>
    <recommendedName>
        <fullName evidence="8">Protein kinase domain-containing protein</fullName>
    </recommendedName>
</protein>
<dbReference type="InterPro" id="IPR011009">
    <property type="entry name" value="Kinase-like_dom_sf"/>
</dbReference>
<reference evidence="9" key="3">
    <citation type="submission" date="2015-04" db="UniProtKB">
        <authorList>
            <consortium name="EnsemblPlants"/>
        </authorList>
    </citation>
    <scope>IDENTIFICATION</scope>
</reference>
<evidence type="ECO:0000313" key="9">
    <source>
        <dbReference type="EnsemblPlants" id="LPERR07G24050.1"/>
    </source>
</evidence>
<dbReference type="AlphaFoldDB" id="A0A0D9X388"/>
<evidence type="ECO:0000256" key="3">
    <source>
        <dbReference type="ARBA" id="ARBA00022989"/>
    </source>
</evidence>
<dbReference type="PANTHER" id="PTHR46084:SF23">
    <property type="entry name" value="OS07G0693000 PROTEIN"/>
    <property type="match status" value="1"/>
</dbReference>
<evidence type="ECO:0000256" key="6">
    <source>
        <dbReference type="SAM" id="MobiDB-lite"/>
    </source>
</evidence>
<dbReference type="Gene3D" id="1.10.510.10">
    <property type="entry name" value="Transferase(Phosphotransferase) domain 1"/>
    <property type="match status" value="1"/>
</dbReference>
<keyword evidence="3" id="KW-1133">Transmembrane helix</keyword>
<dbReference type="Proteomes" id="UP000032180">
    <property type="component" value="Chromosome 7"/>
</dbReference>
<dbReference type="HOGENOM" id="CLU_000288_92_4_1"/>
<name>A0A0D9X388_9ORYZ</name>
<evidence type="ECO:0000256" key="4">
    <source>
        <dbReference type="ARBA" id="ARBA00023136"/>
    </source>
</evidence>
<dbReference type="GO" id="GO:0005524">
    <property type="term" value="F:ATP binding"/>
    <property type="evidence" value="ECO:0007669"/>
    <property type="project" value="InterPro"/>
</dbReference>
<evidence type="ECO:0000256" key="2">
    <source>
        <dbReference type="ARBA" id="ARBA00022729"/>
    </source>
</evidence>
<evidence type="ECO:0000259" key="8">
    <source>
        <dbReference type="PROSITE" id="PS50011"/>
    </source>
</evidence>
<accession>A0A0D9X388</accession>
<evidence type="ECO:0000256" key="7">
    <source>
        <dbReference type="SAM" id="SignalP"/>
    </source>
</evidence>
<feature type="domain" description="Protein kinase" evidence="8">
    <location>
        <begin position="221"/>
        <end position="510"/>
    </location>
</feature>
<keyword evidence="10" id="KW-1185">Reference proteome</keyword>
<evidence type="ECO:0000256" key="5">
    <source>
        <dbReference type="ARBA" id="ARBA00046288"/>
    </source>
</evidence>
<organism evidence="9 10">
    <name type="scientific">Leersia perrieri</name>
    <dbReference type="NCBI Taxonomy" id="77586"/>
    <lineage>
        <taxon>Eukaryota</taxon>
        <taxon>Viridiplantae</taxon>
        <taxon>Streptophyta</taxon>
        <taxon>Embryophyta</taxon>
        <taxon>Tracheophyta</taxon>
        <taxon>Spermatophyta</taxon>
        <taxon>Magnoliopsida</taxon>
        <taxon>Liliopsida</taxon>
        <taxon>Poales</taxon>
        <taxon>Poaceae</taxon>
        <taxon>BOP clade</taxon>
        <taxon>Oryzoideae</taxon>
        <taxon>Oryzeae</taxon>
        <taxon>Oryzinae</taxon>
        <taxon>Leersia</taxon>
    </lineage>
</organism>
<reference evidence="9 10" key="1">
    <citation type="submission" date="2012-08" db="EMBL/GenBank/DDBJ databases">
        <title>Oryza genome evolution.</title>
        <authorList>
            <person name="Wing R.A."/>
        </authorList>
    </citation>
    <scope>NUCLEOTIDE SEQUENCE</scope>
</reference>
<comment type="subcellular location">
    <subcellularLocation>
        <location evidence="5">Endomembrane system</location>
        <topology evidence="5">Single-pass type I membrane protein</topology>
    </subcellularLocation>
</comment>
<dbReference type="InterPro" id="IPR000719">
    <property type="entry name" value="Prot_kinase_dom"/>
</dbReference>
<proteinExistence type="predicted"/>
<dbReference type="FunFam" id="3.30.200.20:FF:000489">
    <property type="entry name" value="Inactive receptor-like serine/threonine-protein kinase"/>
    <property type="match status" value="1"/>
</dbReference>
<evidence type="ECO:0000256" key="1">
    <source>
        <dbReference type="ARBA" id="ARBA00022692"/>
    </source>
</evidence>
<dbReference type="STRING" id="77586.A0A0D9X388"/>
<feature type="chain" id="PRO_5002349514" description="Protein kinase domain-containing protein" evidence="7">
    <location>
        <begin position="26"/>
        <end position="510"/>
    </location>
</feature>
<keyword evidence="2 7" id="KW-0732">Signal</keyword>
<feature type="region of interest" description="Disordered" evidence="6">
    <location>
        <begin position="74"/>
        <end position="145"/>
    </location>
</feature>
<dbReference type="EnsemblPlants" id="LPERR07G24050.1">
    <property type="protein sequence ID" value="LPERR07G24050.1"/>
    <property type="gene ID" value="LPERR07G24050"/>
</dbReference>
<dbReference type="GO" id="GO:0012505">
    <property type="term" value="C:endomembrane system"/>
    <property type="evidence" value="ECO:0007669"/>
    <property type="project" value="UniProtKB-SubCell"/>
</dbReference>
<reference evidence="10" key="2">
    <citation type="submission" date="2013-12" db="EMBL/GenBank/DDBJ databases">
        <authorList>
            <person name="Yu Y."/>
            <person name="Lee S."/>
            <person name="de Baynast K."/>
            <person name="Wissotski M."/>
            <person name="Liu L."/>
            <person name="Talag J."/>
            <person name="Goicoechea J."/>
            <person name="Angelova A."/>
            <person name="Jetty R."/>
            <person name="Kudrna D."/>
            <person name="Golser W."/>
            <person name="Rivera L."/>
            <person name="Zhang J."/>
            <person name="Wing R."/>
        </authorList>
    </citation>
    <scope>NUCLEOTIDE SEQUENCE</scope>
</reference>
<evidence type="ECO:0000313" key="10">
    <source>
        <dbReference type="Proteomes" id="UP000032180"/>
    </source>
</evidence>
<dbReference type="PANTHER" id="PTHR46084">
    <property type="entry name" value="PROTEIN MALE DISCOVERER 2"/>
    <property type="match status" value="1"/>
</dbReference>
<dbReference type="GO" id="GO:0004672">
    <property type="term" value="F:protein kinase activity"/>
    <property type="evidence" value="ECO:0007669"/>
    <property type="project" value="InterPro"/>
</dbReference>
<sequence>MESPLLPLLLLVLSVVPLSCQLAHSSADTGAGVENWDGAAGQASVVDLRNAHTRKLLGLLHIDGGTLRAVLLESPKQAPAPPVRHKRHKRHRGAHSPTPSPAPSPSPSIAPHKAASPSTSAASTPPIITIPQSPSVSPFPYTPQSDAAAQSLHKHTWRDYGLVTAGSAVFLVMAVASIVYCRAKKVGTVRPWATGLSGQLQLAFVTGVPSLKRSELEAACEDFSNIIGSTSSCMLYKGTLSSGVEIAVLSSSISSAKDWSKECETQYRKKITSLSKVSHKNFMNLLGYCEEENPFTRAMVFEYAPNGTLFEYLHVREAENLDWMARVRIAMGIAYCLEHMHQLNPPVVPRSFDSTTIYLTDDFAAKVSDLDFWNDSKGSSNSATSDESLMVEIDSMVHQYGIILLEILTGRVPYSKSDGPLEHWASGYFAGKMTLSELIDPSLGSLPEDAARALCDVAKWCIEQDSSKKPLMSQVAGRMKEITSMGPEGATPKVSPLWWAELEIMSSQTT</sequence>
<dbReference type="InterPro" id="IPR001245">
    <property type="entry name" value="Ser-Thr/Tyr_kinase_cat_dom"/>
</dbReference>
<keyword evidence="4" id="KW-0472">Membrane</keyword>
<dbReference type="Gene3D" id="3.30.200.20">
    <property type="entry name" value="Phosphorylase Kinase, domain 1"/>
    <property type="match status" value="1"/>
</dbReference>
<feature type="compositionally biased region" description="Low complexity" evidence="6">
    <location>
        <begin position="109"/>
        <end position="138"/>
    </location>
</feature>
<feature type="signal peptide" evidence="7">
    <location>
        <begin position="1"/>
        <end position="25"/>
    </location>
</feature>
<feature type="compositionally biased region" description="Basic residues" evidence="6">
    <location>
        <begin position="83"/>
        <end position="94"/>
    </location>
</feature>
<dbReference type="SUPFAM" id="SSF56112">
    <property type="entry name" value="Protein kinase-like (PK-like)"/>
    <property type="match status" value="1"/>
</dbReference>